<dbReference type="Proteomes" id="UP001519460">
    <property type="component" value="Unassembled WGS sequence"/>
</dbReference>
<comment type="caution">
    <text evidence="3">The sequence shown here is derived from an EMBL/GenBank/DDBJ whole genome shotgun (WGS) entry which is preliminary data.</text>
</comment>
<feature type="region of interest" description="Disordered" evidence="1">
    <location>
        <begin position="95"/>
        <end position="155"/>
    </location>
</feature>
<gene>
    <name evidence="3" type="ORF">BaRGS_00006719</name>
</gene>
<feature type="compositionally biased region" description="Basic and acidic residues" evidence="1">
    <location>
        <begin position="139"/>
        <end position="155"/>
    </location>
</feature>
<organism evidence="3 4">
    <name type="scientific">Batillaria attramentaria</name>
    <dbReference type="NCBI Taxonomy" id="370345"/>
    <lineage>
        <taxon>Eukaryota</taxon>
        <taxon>Metazoa</taxon>
        <taxon>Spiralia</taxon>
        <taxon>Lophotrochozoa</taxon>
        <taxon>Mollusca</taxon>
        <taxon>Gastropoda</taxon>
        <taxon>Caenogastropoda</taxon>
        <taxon>Sorbeoconcha</taxon>
        <taxon>Cerithioidea</taxon>
        <taxon>Batillariidae</taxon>
        <taxon>Batillaria</taxon>
    </lineage>
</organism>
<dbReference type="EMBL" id="JACVVK020000028">
    <property type="protein sequence ID" value="KAK7501967.1"/>
    <property type="molecule type" value="Genomic_DNA"/>
</dbReference>
<feature type="chain" id="PRO_5044815413" description="Secreted protein" evidence="2">
    <location>
        <begin position="20"/>
        <end position="155"/>
    </location>
</feature>
<evidence type="ECO:0000313" key="3">
    <source>
        <dbReference type="EMBL" id="KAK7501967.1"/>
    </source>
</evidence>
<dbReference type="AlphaFoldDB" id="A0ABD0LRL3"/>
<keyword evidence="4" id="KW-1185">Reference proteome</keyword>
<proteinExistence type="predicted"/>
<evidence type="ECO:0000256" key="2">
    <source>
        <dbReference type="SAM" id="SignalP"/>
    </source>
</evidence>
<accession>A0ABD0LRL3</accession>
<evidence type="ECO:0000313" key="4">
    <source>
        <dbReference type="Proteomes" id="UP001519460"/>
    </source>
</evidence>
<sequence length="155" mass="17436">MFVTVVTVLVVASVSTAAAAPVPNWYGLGPEACHGETCEIEQFCSDSRLPPLRGCRNCTDIVGMWCKQEVPEKILTKYPSCQAACERLLTEKREAASQNKTDELEIDNDHLRSSLRDTEKKLHETENKTRYMDASLTTARKDKSKLQAELDMLRE</sequence>
<keyword evidence="2" id="KW-0732">Signal</keyword>
<name>A0ABD0LRL3_9CAEN</name>
<evidence type="ECO:0008006" key="5">
    <source>
        <dbReference type="Google" id="ProtNLM"/>
    </source>
</evidence>
<evidence type="ECO:0000256" key="1">
    <source>
        <dbReference type="SAM" id="MobiDB-lite"/>
    </source>
</evidence>
<feature type="compositionally biased region" description="Basic and acidic residues" evidence="1">
    <location>
        <begin position="95"/>
        <end position="131"/>
    </location>
</feature>
<reference evidence="3 4" key="1">
    <citation type="journal article" date="2023" name="Sci. Data">
        <title>Genome assembly of the Korean intertidal mud-creeper Batillaria attramentaria.</title>
        <authorList>
            <person name="Patra A.K."/>
            <person name="Ho P.T."/>
            <person name="Jun S."/>
            <person name="Lee S.J."/>
            <person name="Kim Y."/>
            <person name="Won Y.J."/>
        </authorList>
    </citation>
    <scope>NUCLEOTIDE SEQUENCE [LARGE SCALE GENOMIC DNA]</scope>
    <source>
        <strain evidence="3">Wonlab-2016</strain>
    </source>
</reference>
<feature type="signal peptide" evidence="2">
    <location>
        <begin position="1"/>
        <end position="19"/>
    </location>
</feature>
<protein>
    <recommendedName>
        <fullName evidence="5">Secreted protein</fullName>
    </recommendedName>
</protein>